<evidence type="ECO:0008006" key="3">
    <source>
        <dbReference type="Google" id="ProtNLM"/>
    </source>
</evidence>
<evidence type="ECO:0000313" key="2">
    <source>
        <dbReference type="EMBL" id="GEU57527.1"/>
    </source>
</evidence>
<dbReference type="AlphaFoldDB" id="A0A6L2L9J6"/>
<accession>A0A6L2L9J6</accession>
<name>A0A6L2L9J6_TANCI</name>
<proteinExistence type="predicted"/>
<evidence type="ECO:0000256" key="1">
    <source>
        <dbReference type="SAM" id="MobiDB-lite"/>
    </source>
</evidence>
<comment type="caution">
    <text evidence="2">The sequence shown here is derived from an EMBL/GenBank/DDBJ whole genome shotgun (WGS) entry which is preliminary data.</text>
</comment>
<reference evidence="2" key="1">
    <citation type="journal article" date="2019" name="Sci. Rep.">
        <title>Draft genome of Tanacetum cinerariifolium, the natural source of mosquito coil.</title>
        <authorList>
            <person name="Yamashiro T."/>
            <person name="Shiraishi A."/>
            <person name="Satake H."/>
            <person name="Nakayama K."/>
        </authorList>
    </citation>
    <scope>NUCLEOTIDE SEQUENCE</scope>
</reference>
<gene>
    <name evidence="2" type="ORF">Tci_029505</name>
</gene>
<protein>
    <recommendedName>
        <fullName evidence="3">Reverse transcriptase domain-containing protein</fullName>
    </recommendedName>
</protein>
<feature type="region of interest" description="Disordered" evidence="1">
    <location>
        <begin position="547"/>
        <end position="568"/>
    </location>
</feature>
<sequence>MCDMVGQYIQKKEEEKQIEEEQAAKARYWNIPACYDDDDDDDYTIAITHKELDNSLSMGDEHFDTVSVTKSDEFIKSSVENLVPNLSESEGEHECDVPAFEFFTTFSNILFDADYYFYSSDDQSFYDEDIPKEIYSNPLFDEEIIYMKIDPHHFNAESDLIESLLNRDSSIISSSSKIDSLFDEFARELTLLKSIMPGIKETDYDPEEEIRLIKRFFDSFMKEIDLSFTPDDPMSPGIEEDDYDSEGDILITIYYDDDDDEESSTPLRDIIISELPSHIAITPVLSTKETKDSLIMGDEHLDTILEKESNEFIKFSVEKLVPNPSESEDLSNIRRECNVPVCDNFTTFSILLFNADNDFSSSDEKSFSNEDVPKEIYSNPLFDGEIISIKIDPHHFNAESDLIESLLNQDSSIISFSKIDSLLDEFVGELIFLKSIPPGIDEADCDHDEEIRLIEKLLYDNSSSRPPEEFNSENSDAIIESFSPSHTPVEDSDSLIEEIDLSLTPDDSMPPDIENYDYDSEGDILILEELLSNDSLSLPENESFHFDVPSSLRPHAKPPDDDEIEPDSGSLSIKVVGDIFEHYVLMPRLLPTQPILASYEEKSPHLLSHRGFKAFQLSSESPMMIYKGDNPTLDVPFLYFYPP</sequence>
<organism evidence="2">
    <name type="scientific">Tanacetum cinerariifolium</name>
    <name type="common">Dalmatian daisy</name>
    <name type="synonym">Chrysanthemum cinerariifolium</name>
    <dbReference type="NCBI Taxonomy" id="118510"/>
    <lineage>
        <taxon>Eukaryota</taxon>
        <taxon>Viridiplantae</taxon>
        <taxon>Streptophyta</taxon>
        <taxon>Embryophyta</taxon>
        <taxon>Tracheophyta</taxon>
        <taxon>Spermatophyta</taxon>
        <taxon>Magnoliopsida</taxon>
        <taxon>eudicotyledons</taxon>
        <taxon>Gunneridae</taxon>
        <taxon>Pentapetalae</taxon>
        <taxon>asterids</taxon>
        <taxon>campanulids</taxon>
        <taxon>Asterales</taxon>
        <taxon>Asteraceae</taxon>
        <taxon>Asteroideae</taxon>
        <taxon>Anthemideae</taxon>
        <taxon>Anthemidinae</taxon>
        <taxon>Tanacetum</taxon>
    </lineage>
</organism>
<dbReference type="EMBL" id="BKCJ010003846">
    <property type="protein sequence ID" value="GEU57527.1"/>
    <property type="molecule type" value="Genomic_DNA"/>
</dbReference>